<dbReference type="GO" id="GO:0000287">
    <property type="term" value="F:magnesium ion binding"/>
    <property type="evidence" value="ECO:0007669"/>
    <property type="project" value="TreeGrafter"/>
</dbReference>
<dbReference type="InterPro" id="IPR036412">
    <property type="entry name" value="HAD-like_sf"/>
</dbReference>
<dbReference type="OrthoDB" id="9781413at2"/>
<dbReference type="Proteomes" id="UP000233375">
    <property type="component" value="Unassembled WGS sequence"/>
</dbReference>
<reference evidence="1 2" key="1">
    <citation type="journal article" date="2003" name="Int. J. Syst. Evol. Microbiol.">
        <title>Bacillus nealsonii sp. nov., isolated from a spacecraft-assembly facility, whose spores are gamma-radiation resistant.</title>
        <authorList>
            <person name="Venkateswaran K."/>
            <person name="Kempf M."/>
            <person name="Chen F."/>
            <person name="Satomi M."/>
            <person name="Nicholson W."/>
            <person name="Kern R."/>
        </authorList>
    </citation>
    <scope>NUCLEOTIDE SEQUENCE [LARGE SCALE GENOMIC DNA]</scope>
    <source>
        <strain evidence="1 2">FO-92</strain>
    </source>
</reference>
<dbReference type="CDD" id="cd07516">
    <property type="entry name" value="HAD_Pase"/>
    <property type="match status" value="1"/>
</dbReference>
<dbReference type="PROSITE" id="PS01228">
    <property type="entry name" value="COF_1"/>
    <property type="match status" value="1"/>
</dbReference>
<dbReference type="SFLD" id="SFLDG01140">
    <property type="entry name" value="C2.B:_Phosphomannomutase_and_P"/>
    <property type="match status" value="1"/>
</dbReference>
<keyword evidence="2" id="KW-1185">Reference proteome</keyword>
<dbReference type="Pfam" id="PF08282">
    <property type="entry name" value="Hydrolase_3"/>
    <property type="match status" value="2"/>
</dbReference>
<dbReference type="Gene3D" id="3.40.50.1000">
    <property type="entry name" value="HAD superfamily/HAD-like"/>
    <property type="match status" value="1"/>
</dbReference>
<dbReference type="SFLD" id="SFLDG01144">
    <property type="entry name" value="C2.B.4:_PGP_Like"/>
    <property type="match status" value="1"/>
</dbReference>
<dbReference type="EMBL" id="PISE01000019">
    <property type="protein sequence ID" value="PKG23795.1"/>
    <property type="molecule type" value="Genomic_DNA"/>
</dbReference>
<protein>
    <submittedName>
        <fullName evidence="1">Phosphoglycolate phosphatase</fullName>
    </submittedName>
</protein>
<accession>A0A2N0Z2Q4</accession>
<dbReference type="GO" id="GO:0005829">
    <property type="term" value="C:cytosol"/>
    <property type="evidence" value="ECO:0007669"/>
    <property type="project" value="TreeGrafter"/>
</dbReference>
<dbReference type="InterPro" id="IPR023214">
    <property type="entry name" value="HAD_sf"/>
</dbReference>
<evidence type="ECO:0000313" key="1">
    <source>
        <dbReference type="EMBL" id="PKG23795.1"/>
    </source>
</evidence>
<dbReference type="Gene3D" id="3.30.1240.10">
    <property type="match status" value="1"/>
</dbReference>
<dbReference type="PRINTS" id="PR00119">
    <property type="entry name" value="CATATPASE"/>
</dbReference>
<evidence type="ECO:0000313" key="2">
    <source>
        <dbReference type="Proteomes" id="UP000233375"/>
    </source>
</evidence>
<organism evidence="1 2">
    <name type="scientific">Niallia nealsonii</name>
    <dbReference type="NCBI Taxonomy" id="115979"/>
    <lineage>
        <taxon>Bacteria</taxon>
        <taxon>Bacillati</taxon>
        <taxon>Bacillota</taxon>
        <taxon>Bacilli</taxon>
        <taxon>Bacillales</taxon>
        <taxon>Bacillaceae</taxon>
        <taxon>Niallia</taxon>
    </lineage>
</organism>
<dbReference type="InterPro" id="IPR006379">
    <property type="entry name" value="HAD-SF_hydro_IIB"/>
</dbReference>
<dbReference type="AlphaFoldDB" id="A0A2N0Z2Q4"/>
<dbReference type="PROSITE" id="PS01229">
    <property type="entry name" value="COF_2"/>
    <property type="match status" value="1"/>
</dbReference>
<gene>
    <name evidence="1" type="ORF">CWS01_09845</name>
</gene>
<dbReference type="NCBIfam" id="TIGR01484">
    <property type="entry name" value="HAD-SF-IIB"/>
    <property type="match status" value="1"/>
</dbReference>
<dbReference type="PANTHER" id="PTHR10000:SF55">
    <property type="entry name" value="5-AMINO-6-(5-PHOSPHO-D-RIBITYLAMINO)URACIL PHOSPHATASE YCSE"/>
    <property type="match status" value="1"/>
</dbReference>
<sequence length="257" mass="28623">MNNVLKNPTIKLIALDMDGTLLNEKGEIPEENRKAIKEAQDQGIHVVLSTGRSIATCREHAESLFLKTFLVTVNGSEIWDYQGNLIERNLVEAENIKWMWELSQKHQARVWAISCGKTWNDQMPENIASLEWLKFGFDIEDDKIRASVLKELQDKGVFELSNSSLSNIEVNAIGINKAKGLKTVCDKLHITMDDVMAVGDSLNDISMIKEAGFGVAMGNAQEVVKKAADAVTETNEENGVAKAIRKYALKKEPSFKS</sequence>
<name>A0A2N0Z2Q4_9BACI</name>
<dbReference type="SUPFAM" id="SSF56784">
    <property type="entry name" value="HAD-like"/>
    <property type="match status" value="1"/>
</dbReference>
<comment type="caution">
    <text evidence="1">The sequence shown here is derived from an EMBL/GenBank/DDBJ whole genome shotgun (WGS) entry which is preliminary data.</text>
</comment>
<dbReference type="RefSeq" id="WP_101177026.1">
    <property type="nucleotide sequence ID" value="NZ_PISE01000019.1"/>
</dbReference>
<proteinExistence type="predicted"/>
<dbReference type="GO" id="GO:0016791">
    <property type="term" value="F:phosphatase activity"/>
    <property type="evidence" value="ECO:0007669"/>
    <property type="project" value="TreeGrafter"/>
</dbReference>
<dbReference type="PANTHER" id="PTHR10000">
    <property type="entry name" value="PHOSPHOSERINE PHOSPHATASE"/>
    <property type="match status" value="1"/>
</dbReference>
<dbReference type="SFLD" id="SFLDS00003">
    <property type="entry name" value="Haloacid_Dehalogenase"/>
    <property type="match status" value="1"/>
</dbReference>